<dbReference type="Proteomes" id="UP000011116">
    <property type="component" value="Chromosome 7H"/>
</dbReference>
<organism evidence="1 2">
    <name type="scientific">Hordeum vulgare subsp. vulgare</name>
    <name type="common">Domesticated barley</name>
    <dbReference type="NCBI Taxonomy" id="112509"/>
    <lineage>
        <taxon>Eukaryota</taxon>
        <taxon>Viridiplantae</taxon>
        <taxon>Streptophyta</taxon>
        <taxon>Embryophyta</taxon>
        <taxon>Tracheophyta</taxon>
        <taxon>Spermatophyta</taxon>
        <taxon>Magnoliopsida</taxon>
        <taxon>Liliopsida</taxon>
        <taxon>Poales</taxon>
        <taxon>Poaceae</taxon>
        <taxon>BOP clade</taxon>
        <taxon>Pooideae</taxon>
        <taxon>Triticodae</taxon>
        <taxon>Triticeae</taxon>
        <taxon>Hordeinae</taxon>
        <taxon>Hordeum</taxon>
    </lineage>
</organism>
<dbReference type="Gramene" id="HORVU.MOREX.r2.7HG0548100.1">
    <property type="protein sequence ID" value="HORVU.MOREX.r2.7HG0548100.1.CDS.1"/>
    <property type="gene ID" value="HORVU.MOREX.r2.7HG0548100"/>
</dbReference>
<dbReference type="EnsemblPlants" id="HORVU.MOREX.r3.7HG0660430.1">
    <property type="protein sequence ID" value="HORVU.MOREX.r3.7HG0660430.1.CDS1"/>
    <property type="gene ID" value="HORVU.MOREX.r3.7HG0660430"/>
</dbReference>
<dbReference type="AlphaFoldDB" id="A0A8I6YSV8"/>
<name>A0A8I6YSV8_HORVV</name>
<protein>
    <submittedName>
        <fullName evidence="1">Uncharacterized protein</fullName>
    </submittedName>
</protein>
<accession>A0A8I6YSV8</accession>
<dbReference type="Gramene" id="HORVU.MOREX.r3.7HG0660430.1">
    <property type="protein sequence ID" value="HORVU.MOREX.r3.7HG0660430.1.CDS1"/>
    <property type="gene ID" value="HORVU.MOREX.r3.7HG0660430"/>
</dbReference>
<evidence type="ECO:0000313" key="1">
    <source>
        <dbReference type="EnsemblPlants" id="HORVU.MOREX.r3.7HG0660430.1.CDS1"/>
    </source>
</evidence>
<evidence type="ECO:0000313" key="2">
    <source>
        <dbReference type="Proteomes" id="UP000011116"/>
    </source>
</evidence>
<reference evidence="2" key="1">
    <citation type="journal article" date="2012" name="Nature">
        <title>A physical, genetic and functional sequence assembly of the barley genome.</title>
        <authorList>
            <consortium name="The International Barley Genome Sequencing Consortium"/>
            <person name="Mayer K.F."/>
            <person name="Waugh R."/>
            <person name="Brown J.W."/>
            <person name="Schulman A."/>
            <person name="Langridge P."/>
            <person name="Platzer M."/>
            <person name="Fincher G.B."/>
            <person name="Muehlbauer G.J."/>
            <person name="Sato K."/>
            <person name="Close T.J."/>
            <person name="Wise R.P."/>
            <person name="Stein N."/>
        </authorList>
    </citation>
    <scope>NUCLEOTIDE SEQUENCE [LARGE SCALE GENOMIC DNA]</scope>
    <source>
        <strain evidence="2">cv. Morex</strain>
    </source>
</reference>
<proteinExistence type="predicted"/>
<keyword evidence="2" id="KW-1185">Reference proteome</keyword>
<reference evidence="1" key="2">
    <citation type="submission" date="2020-10" db="EMBL/GenBank/DDBJ databases">
        <authorList>
            <person name="Scholz U."/>
            <person name="Mascher M."/>
            <person name="Fiebig A."/>
        </authorList>
    </citation>
    <scope>NUCLEOTIDE SEQUENCE [LARGE SCALE GENOMIC DNA]</scope>
    <source>
        <strain evidence="1">cv. Morex</strain>
    </source>
</reference>
<reference evidence="1" key="3">
    <citation type="submission" date="2022-01" db="UniProtKB">
        <authorList>
            <consortium name="EnsemblPlants"/>
        </authorList>
    </citation>
    <scope>IDENTIFICATION</scope>
    <source>
        <strain evidence="1">subsp. vulgare</strain>
    </source>
</reference>
<sequence>MMEIFIYVCHASGLWVRIVTDGRSPWTVGSRAVAHGVMSLPDPWIRRHAFRLLGQKTHFPAIGTEDRTVVNGQMGGWVVSSPTSGGWILPLARAVISVEHLQQNKTATTGEDGVLDAAD</sequence>